<accession>A0ABT8KWC0</accession>
<gene>
    <name evidence="4" type="ORF">QQ008_25075</name>
</gene>
<dbReference type="Gene3D" id="1.25.40.10">
    <property type="entry name" value="Tetratricopeptide repeat domain"/>
    <property type="match status" value="2"/>
</dbReference>
<dbReference type="Pfam" id="PF13181">
    <property type="entry name" value="TPR_8"/>
    <property type="match status" value="2"/>
</dbReference>
<feature type="transmembrane region" description="Helical" evidence="2">
    <location>
        <begin position="427"/>
        <end position="447"/>
    </location>
</feature>
<dbReference type="SUPFAM" id="SSF48452">
    <property type="entry name" value="TPR-like"/>
    <property type="match status" value="2"/>
</dbReference>
<dbReference type="InterPro" id="IPR036890">
    <property type="entry name" value="HATPase_C_sf"/>
</dbReference>
<evidence type="ECO:0000256" key="2">
    <source>
        <dbReference type="SAM" id="Phobius"/>
    </source>
</evidence>
<keyword evidence="5" id="KW-1185">Reference proteome</keyword>
<keyword evidence="4" id="KW-0418">Kinase</keyword>
<proteinExistence type="predicted"/>
<evidence type="ECO:0000256" key="1">
    <source>
        <dbReference type="PROSITE-ProRule" id="PRU00339"/>
    </source>
</evidence>
<feature type="domain" description="Signal transduction histidine kinase internal region" evidence="3">
    <location>
        <begin position="462"/>
        <end position="540"/>
    </location>
</feature>
<keyword evidence="2" id="KW-1133">Transmembrane helix</keyword>
<dbReference type="SMART" id="SM00028">
    <property type="entry name" value="TPR"/>
    <property type="match status" value="6"/>
</dbReference>
<protein>
    <submittedName>
        <fullName evidence="4">Histidine kinase</fullName>
    </submittedName>
</protein>
<sequence>MIFTGKYRGLVILLILILVGLNLIEIKAQNKRLSKKEEESRLQDIETVLGKDPLKALDLLGDYLQRNFKTISKQEEAEVYHLIGRANFALNQYELAIENYLKAMNTRSAFSKYREKYSSNFTKKIAIPKPALLKDLGLAYAAKEDWGNSITYLQTYVDALDNADPYQRCEALVLLGETHLKSGQIDHALRLGRQADSLRLSISDEQGNTVAARVEIQSAFLIGSALELKNDYNEALLSLRRALSLAETIGDDNLINEISDIIGSVLKKQNNYLEELDFKKDELQKSVQRNDLTRQNTLNLDIAQIYLENDKSEEAVPFLQSSVNISEQLNDLETNVQARKSLSGAYTQQGNYNAALNNYRDYVDLVDQLYENKQKEIQLSNQVQQDLFRKQETINLLEKDMRLNQNKIQLLEKDRALNEEYIFRQRLLIYGLILFILIILGSAFLLYRNVRQKRLANQLLALKSLRSQMNPHFIFNALNSVNSFISKNDTRKANKYLSDFSRLMRTVMENSQCDFVPLSDEIETLKLYLKLEHFRFRDKFDYSFSVSDKLAVDEFRIPPMLIQPYIENAIWHGLRYREEKGFLSVSINSESNSVVMTIEDDGIGREQSKALKTNNQKIQKSTGMKNTENRIQLINDTYHSSINFSIEDINGQNATGTRVTVKIPRELIEETV</sequence>
<name>A0ABT8KWC0_9BACT</name>
<dbReference type="InterPro" id="IPR010559">
    <property type="entry name" value="Sig_transdc_His_kin_internal"/>
</dbReference>
<dbReference type="InterPro" id="IPR019734">
    <property type="entry name" value="TPR_rpt"/>
</dbReference>
<evidence type="ECO:0000313" key="5">
    <source>
        <dbReference type="Proteomes" id="UP001172082"/>
    </source>
</evidence>
<comment type="caution">
    <text evidence="4">The sequence shown here is derived from an EMBL/GenBank/DDBJ whole genome shotgun (WGS) entry which is preliminary data.</text>
</comment>
<dbReference type="Pfam" id="PF06580">
    <property type="entry name" value="His_kinase"/>
    <property type="match status" value="1"/>
</dbReference>
<dbReference type="Proteomes" id="UP001172082">
    <property type="component" value="Unassembled WGS sequence"/>
</dbReference>
<keyword evidence="2" id="KW-0812">Transmembrane</keyword>
<dbReference type="InterPro" id="IPR011990">
    <property type="entry name" value="TPR-like_helical_dom_sf"/>
</dbReference>
<organism evidence="4 5">
    <name type="scientific">Splendidivirga corallicola</name>
    <dbReference type="NCBI Taxonomy" id="3051826"/>
    <lineage>
        <taxon>Bacteria</taxon>
        <taxon>Pseudomonadati</taxon>
        <taxon>Bacteroidota</taxon>
        <taxon>Cytophagia</taxon>
        <taxon>Cytophagales</taxon>
        <taxon>Splendidivirgaceae</taxon>
        <taxon>Splendidivirga</taxon>
    </lineage>
</organism>
<dbReference type="EMBL" id="JAUJEA010000012">
    <property type="protein sequence ID" value="MDN5204688.1"/>
    <property type="molecule type" value="Genomic_DNA"/>
</dbReference>
<keyword evidence="2" id="KW-0472">Membrane</keyword>
<dbReference type="RefSeq" id="WP_346754711.1">
    <property type="nucleotide sequence ID" value="NZ_JAUJEA010000012.1"/>
</dbReference>
<evidence type="ECO:0000259" key="3">
    <source>
        <dbReference type="Pfam" id="PF06580"/>
    </source>
</evidence>
<dbReference type="SUPFAM" id="SSF55874">
    <property type="entry name" value="ATPase domain of HSP90 chaperone/DNA topoisomerase II/histidine kinase"/>
    <property type="match status" value="1"/>
</dbReference>
<feature type="repeat" description="TPR" evidence="1">
    <location>
        <begin position="77"/>
        <end position="110"/>
    </location>
</feature>
<dbReference type="InterPro" id="IPR050640">
    <property type="entry name" value="Bact_2-comp_sensor_kinase"/>
</dbReference>
<dbReference type="PROSITE" id="PS50005">
    <property type="entry name" value="TPR"/>
    <property type="match status" value="1"/>
</dbReference>
<keyword evidence="4" id="KW-0808">Transferase</keyword>
<evidence type="ECO:0000313" key="4">
    <source>
        <dbReference type="EMBL" id="MDN5204688.1"/>
    </source>
</evidence>
<keyword evidence="1" id="KW-0802">TPR repeat</keyword>
<dbReference type="Gene3D" id="3.30.565.10">
    <property type="entry name" value="Histidine kinase-like ATPase, C-terminal domain"/>
    <property type="match status" value="1"/>
</dbReference>
<dbReference type="PANTHER" id="PTHR34220:SF7">
    <property type="entry name" value="SENSOR HISTIDINE KINASE YPDA"/>
    <property type="match status" value="1"/>
</dbReference>
<dbReference type="GO" id="GO:0016301">
    <property type="term" value="F:kinase activity"/>
    <property type="evidence" value="ECO:0007669"/>
    <property type="project" value="UniProtKB-KW"/>
</dbReference>
<dbReference type="PANTHER" id="PTHR34220">
    <property type="entry name" value="SENSOR HISTIDINE KINASE YPDA"/>
    <property type="match status" value="1"/>
</dbReference>
<reference evidence="4" key="1">
    <citation type="submission" date="2023-06" db="EMBL/GenBank/DDBJ databases">
        <title>Genomic of Parafulvivirga corallium.</title>
        <authorList>
            <person name="Wang G."/>
        </authorList>
    </citation>
    <scope>NUCLEOTIDE SEQUENCE</scope>
    <source>
        <strain evidence="4">BMA10</strain>
    </source>
</reference>